<evidence type="ECO:0008006" key="3">
    <source>
        <dbReference type="Google" id="ProtNLM"/>
    </source>
</evidence>
<proteinExistence type="predicted"/>
<dbReference type="Proteomes" id="UP000176814">
    <property type="component" value="Unassembled WGS sequence"/>
</dbReference>
<sequence>MSKYDKRIVARSMRKEGASIIVIAKKLDVSKSTASKWCRDISLSEIQLQKLKQNSKAGAKIGQQTGANVNKKKRLDAIRQAEVWGKERIKKISKRELLLIATALYWCEGSKSDRTSGFIFVNSDPEMILVMKLFLVNVLQIPSEELVCSVQINRVHEKRIAVVLSFWRKLLDLPREQFRKPYYVNTNARKVYDNYENYYGICRLVVRRGMNLKYRMLGLIKAVKENILPV</sequence>
<accession>A0A1F6X8I2</accession>
<name>A0A1F6X8I2_9BACT</name>
<comment type="caution">
    <text evidence="1">The sequence shown here is derived from an EMBL/GenBank/DDBJ whole genome shotgun (WGS) entry which is preliminary data.</text>
</comment>
<dbReference type="EMBL" id="MFUW01000010">
    <property type="protein sequence ID" value="OGI90477.1"/>
    <property type="molecule type" value="Genomic_DNA"/>
</dbReference>
<evidence type="ECO:0000313" key="2">
    <source>
        <dbReference type="Proteomes" id="UP000176814"/>
    </source>
</evidence>
<evidence type="ECO:0000313" key="1">
    <source>
        <dbReference type="EMBL" id="OGI90477.1"/>
    </source>
</evidence>
<gene>
    <name evidence="1" type="ORF">A2911_02730</name>
</gene>
<reference evidence="1 2" key="1">
    <citation type="journal article" date="2016" name="Nat. Commun.">
        <title>Thousands of microbial genomes shed light on interconnected biogeochemical processes in an aquifer system.</title>
        <authorList>
            <person name="Anantharaman K."/>
            <person name="Brown C.T."/>
            <person name="Hug L.A."/>
            <person name="Sharon I."/>
            <person name="Castelle C.J."/>
            <person name="Probst A.J."/>
            <person name="Thomas B.C."/>
            <person name="Singh A."/>
            <person name="Wilkins M.J."/>
            <person name="Karaoz U."/>
            <person name="Brodie E.L."/>
            <person name="Williams K.H."/>
            <person name="Hubbard S.S."/>
            <person name="Banfield J.F."/>
        </authorList>
    </citation>
    <scope>NUCLEOTIDE SEQUENCE [LARGE SCALE GENOMIC DNA]</scope>
</reference>
<dbReference type="AlphaFoldDB" id="A0A1F6X8I2"/>
<organism evidence="1 2">
    <name type="scientific">Candidatus Nomurabacteria bacterium RIFCSPLOWO2_01_FULL_40_15</name>
    <dbReference type="NCBI Taxonomy" id="1801772"/>
    <lineage>
        <taxon>Bacteria</taxon>
        <taxon>Candidatus Nomuraibacteriota</taxon>
    </lineage>
</organism>
<protein>
    <recommendedName>
        <fullName evidence="3">Resolvase HTH domain-containing protein</fullName>
    </recommendedName>
</protein>